<feature type="chain" id="PRO_5007865779" evidence="1">
    <location>
        <begin position="19"/>
        <end position="396"/>
    </location>
</feature>
<dbReference type="AlphaFoldDB" id="A0A165RG80"/>
<dbReference type="STRING" id="1314783.A0A165RG80"/>
<dbReference type="Pfam" id="PF26113">
    <property type="entry name" value="GH16_XgeA"/>
    <property type="match status" value="1"/>
</dbReference>
<feature type="domain" description="GH16" evidence="2">
    <location>
        <begin position="15"/>
        <end position="280"/>
    </location>
</feature>
<accession>A0A165RG80</accession>
<dbReference type="Gene3D" id="2.60.120.200">
    <property type="match status" value="1"/>
</dbReference>
<reference evidence="3 4" key="1">
    <citation type="journal article" date="2016" name="Mol. Biol. Evol.">
        <title>Comparative Genomics of Early-Diverging Mushroom-Forming Fungi Provides Insights into the Origins of Lignocellulose Decay Capabilities.</title>
        <authorList>
            <person name="Nagy L.G."/>
            <person name="Riley R."/>
            <person name="Tritt A."/>
            <person name="Adam C."/>
            <person name="Daum C."/>
            <person name="Floudas D."/>
            <person name="Sun H."/>
            <person name="Yadav J.S."/>
            <person name="Pangilinan J."/>
            <person name="Larsson K.H."/>
            <person name="Matsuura K."/>
            <person name="Barry K."/>
            <person name="Labutti K."/>
            <person name="Kuo R."/>
            <person name="Ohm R.A."/>
            <person name="Bhattacharya S.S."/>
            <person name="Shirouzu T."/>
            <person name="Yoshinaga Y."/>
            <person name="Martin F.M."/>
            <person name="Grigoriev I.V."/>
            <person name="Hibbett D.S."/>
        </authorList>
    </citation>
    <scope>NUCLEOTIDE SEQUENCE [LARGE SCALE GENOMIC DNA]</scope>
    <source>
        <strain evidence="3 4">L-15889</strain>
    </source>
</reference>
<keyword evidence="4" id="KW-1185">Reference proteome</keyword>
<dbReference type="InterPro" id="IPR050546">
    <property type="entry name" value="Glycosyl_Hydrlase_16"/>
</dbReference>
<organism evidence="3 4">
    <name type="scientific">Daedalea quercina L-15889</name>
    <dbReference type="NCBI Taxonomy" id="1314783"/>
    <lineage>
        <taxon>Eukaryota</taxon>
        <taxon>Fungi</taxon>
        <taxon>Dikarya</taxon>
        <taxon>Basidiomycota</taxon>
        <taxon>Agaricomycotina</taxon>
        <taxon>Agaricomycetes</taxon>
        <taxon>Polyporales</taxon>
        <taxon>Fomitopsis</taxon>
    </lineage>
</organism>
<feature type="signal peptide" evidence="1">
    <location>
        <begin position="1"/>
        <end position="18"/>
    </location>
</feature>
<gene>
    <name evidence="3" type="ORF">DAEQUDRAFT_724833</name>
</gene>
<proteinExistence type="predicted"/>
<name>A0A165RG80_9APHY</name>
<dbReference type="PANTHER" id="PTHR10963:SF24">
    <property type="entry name" value="GLYCOSIDASE C21B10.07-RELATED"/>
    <property type="match status" value="1"/>
</dbReference>
<keyword evidence="3" id="KW-0378">Hydrolase</keyword>
<dbReference type="InterPro" id="IPR000757">
    <property type="entry name" value="Beta-glucanase-like"/>
</dbReference>
<dbReference type="InterPro" id="IPR013320">
    <property type="entry name" value="ConA-like_dom_sf"/>
</dbReference>
<evidence type="ECO:0000313" key="3">
    <source>
        <dbReference type="EMBL" id="KZT70709.1"/>
    </source>
</evidence>
<dbReference type="GO" id="GO:0004553">
    <property type="term" value="F:hydrolase activity, hydrolyzing O-glycosyl compounds"/>
    <property type="evidence" value="ECO:0007669"/>
    <property type="project" value="InterPro"/>
</dbReference>
<evidence type="ECO:0000313" key="4">
    <source>
        <dbReference type="Proteomes" id="UP000076727"/>
    </source>
</evidence>
<dbReference type="PROSITE" id="PS51762">
    <property type="entry name" value="GH16_2"/>
    <property type="match status" value="1"/>
</dbReference>
<dbReference type="Proteomes" id="UP000076727">
    <property type="component" value="Unassembled WGS sequence"/>
</dbReference>
<dbReference type="CDD" id="cd02181">
    <property type="entry name" value="GH16_fungal_Lam16A_glucanase"/>
    <property type="match status" value="1"/>
</dbReference>
<dbReference type="FunFam" id="2.60.120.200:FF:000179">
    <property type="entry name" value="Unplaced genomic scaffold supercont1.19, whole genome shotgun sequence"/>
    <property type="match status" value="1"/>
</dbReference>
<dbReference type="PANTHER" id="PTHR10963">
    <property type="entry name" value="GLYCOSYL HYDROLASE-RELATED"/>
    <property type="match status" value="1"/>
</dbReference>
<evidence type="ECO:0000256" key="1">
    <source>
        <dbReference type="SAM" id="SignalP"/>
    </source>
</evidence>
<keyword evidence="1" id="KW-0732">Signal</keyword>
<evidence type="ECO:0000259" key="2">
    <source>
        <dbReference type="PROSITE" id="PS51762"/>
    </source>
</evidence>
<dbReference type="SUPFAM" id="SSF49899">
    <property type="entry name" value="Concanavalin A-like lectins/glucanases"/>
    <property type="match status" value="1"/>
</dbReference>
<sequence>MRAVALAAAALYSGSALAATSYSLVKEYSGQDFFNDWVFYNQYDNTTNGDIVYVSQQNATAQKLAYVNDNGAAIIKVDNTSFVPWNQKRDSVRITTADYFELGSVLIMDASHIPYGCGIWPSFWTKGEQWPSGGEIDIVEAINSMTANQYALHSNEGCSASSSATFSGSIGATDCNATSGCLFGETKDNSYGPGFAAAGGGVYATLLDDSGISIWFWSRSDVPSSISSTATTVDISDWGTPSANYTSADCDIAEYFAPQQIVLDITMCGDWAGVASIYESMCPITGATQANASSCYMQDVYNNGNQTALATAYFEINYIKAFNANGTVLSASGSTTSVNPTSVAASASASGSGSSSATSTGTSASSSGAGAVGAVGAVKAWALAAGVGALFAWTLM</sequence>
<dbReference type="OrthoDB" id="192832at2759"/>
<dbReference type="EMBL" id="KV429049">
    <property type="protein sequence ID" value="KZT70709.1"/>
    <property type="molecule type" value="Genomic_DNA"/>
</dbReference>
<protein>
    <submittedName>
        <fullName evidence="3">Glycoside hydrolase family 16 protein</fullName>
    </submittedName>
</protein>
<dbReference type="GO" id="GO:0009251">
    <property type="term" value="P:glucan catabolic process"/>
    <property type="evidence" value="ECO:0007669"/>
    <property type="project" value="TreeGrafter"/>
</dbReference>